<dbReference type="PANTHER" id="PTHR43096:SF52">
    <property type="entry name" value="DNAJ HOMOLOG 1, MITOCHONDRIAL-RELATED"/>
    <property type="match status" value="1"/>
</dbReference>
<keyword evidence="1" id="KW-0143">Chaperone</keyword>
<dbReference type="Pfam" id="PF00226">
    <property type="entry name" value="DnaJ"/>
    <property type="match status" value="1"/>
</dbReference>
<feature type="transmembrane region" description="Helical" evidence="2">
    <location>
        <begin position="6"/>
        <end position="29"/>
    </location>
</feature>
<dbReference type="InterPro" id="IPR001623">
    <property type="entry name" value="DnaJ_domain"/>
</dbReference>
<protein>
    <recommendedName>
        <fullName evidence="3">J domain-containing protein</fullName>
    </recommendedName>
</protein>
<dbReference type="SUPFAM" id="SSF46565">
    <property type="entry name" value="Chaperone J-domain"/>
    <property type="match status" value="1"/>
</dbReference>
<dbReference type="CDD" id="cd06257">
    <property type="entry name" value="DnaJ"/>
    <property type="match status" value="1"/>
</dbReference>
<dbReference type="AlphaFoldDB" id="A0A193LHH3"/>
<gene>
    <name evidence="4" type="ORF">BA177_12885</name>
</gene>
<organism evidence="4 5">
    <name type="scientific">Woeseia oceani</name>
    <dbReference type="NCBI Taxonomy" id="1548547"/>
    <lineage>
        <taxon>Bacteria</taxon>
        <taxon>Pseudomonadati</taxon>
        <taxon>Pseudomonadota</taxon>
        <taxon>Gammaproteobacteria</taxon>
        <taxon>Woeseiales</taxon>
        <taxon>Woeseiaceae</taxon>
        <taxon>Woeseia</taxon>
    </lineage>
</organism>
<dbReference type="KEGG" id="woc:BA177_12885"/>
<dbReference type="Gene3D" id="1.10.3680.10">
    <property type="entry name" value="TerB-like"/>
    <property type="match status" value="1"/>
</dbReference>
<dbReference type="SMART" id="SM00271">
    <property type="entry name" value="DnaJ"/>
    <property type="match status" value="1"/>
</dbReference>
<dbReference type="STRING" id="1548547.BA177_12885"/>
<dbReference type="InterPro" id="IPR029024">
    <property type="entry name" value="TerB-like"/>
</dbReference>
<evidence type="ECO:0000313" key="4">
    <source>
        <dbReference type="EMBL" id="ANO51975.1"/>
    </source>
</evidence>
<dbReference type="RefSeq" id="WP_068616826.1">
    <property type="nucleotide sequence ID" value="NZ_CP016268.1"/>
</dbReference>
<dbReference type="InterPro" id="IPR007791">
    <property type="entry name" value="DjlA_N"/>
</dbReference>
<evidence type="ECO:0000256" key="1">
    <source>
        <dbReference type="ARBA" id="ARBA00023186"/>
    </source>
</evidence>
<dbReference type="OrthoDB" id="9782583at2"/>
<dbReference type="GO" id="GO:0042026">
    <property type="term" value="P:protein refolding"/>
    <property type="evidence" value="ECO:0007669"/>
    <property type="project" value="TreeGrafter"/>
</dbReference>
<dbReference type="PROSITE" id="PS50076">
    <property type="entry name" value="DNAJ_2"/>
    <property type="match status" value="1"/>
</dbReference>
<sequence length="265" mass="29344">MPYLGKVIGTVVGLATGRVWLALAGLFLGHQFDRGFAAKFARTGEGGASLERLPASFVRPLFQTMGHLAKSDGRVSEAEIRAARALMHRLGLNAGQVREAIVWFQSGKAASFPLSATIREMRRTSGRAVDLRRLFVHLLMETSLSKGTLHQRERALLWQVCTALDIGRVELAQLEAMLRAQRGFRQSPQGNADAARLARAYETLGIPQTASNDEIKKAYRRLINRNHPDKLSGSNAGKVEIDGAQKRTRDIRSAYEMLKARRAIR</sequence>
<dbReference type="InterPro" id="IPR036869">
    <property type="entry name" value="J_dom_sf"/>
</dbReference>
<dbReference type="NCBIfam" id="NF006948">
    <property type="entry name" value="PRK09430.1"/>
    <property type="match status" value="1"/>
</dbReference>
<keyword evidence="2" id="KW-0472">Membrane</keyword>
<dbReference type="GO" id="GO:0051082">
    <property type="term" value="F:unfolded protein binding"/>
    <property type="evidence" value="ECO:0007669"/>
    <property type="project" value="TreeGrafter"/>
</dbReference>
<keyword evidence="2" id="KW-1133">Transmembrane helix</keyword>
<proteinExistence type="predicted"/>
<keyword evidence="5" id="KW-1185">Reference proteome</keyword>
<dbReference type="Proteomes" id="UP000092695">
    <property type="component" value="Chromosome"/>
</dbReference>
<dbReference type="PANTHER" id="PTHR43096">
    <property type="entry name" value="DNAJ HOMOLOG 1, MITOCHONDRIAL-RELATED"/>
    <property type="match status" value="1"/>
</dbReference>
<dbReference type="Pfam" id="PF05099">
    <property type="entry name" value="TerB"/>
    <property type="match status" value="1"/>
</dbReference>
<evidence type="ECO:0000313" key="5">
    <source>
        <dbReference type="Proteomes" id="UP000092695"/>
    </source>
</evidence>
<reference evidence="4 5" key="1">
    <citation type="submission" date="2016-06" db="EMBL/GenBank/DDBJ databases">
        <title>Complete genome sequence of a deep-branching marine Gamma Proteobacterium Woeseia oceani type strain XK5.</title>
        <authorList>
            <person name="Mu D."/>
            <person name="Du Z."/>
        </authorList>
    </citation>
    <scope>NUCLEOTIDE SEQUENCE [LARGE SCALE GENOMIC DNA]</scope>
    <source>
        <strain evidence="4 5">XK5</strain>
    </source>
</reference>
<keyword evidence="2" id="KW-0812">Transmembrane</keyword>
<evidence type="ECO:0000256" key="2">
    <source>
        <dbReference type="SAM" id="Phobius"/>
    </source>
</evidence>
<dbReference type="Gene3D" id="1.10.287.110">
    <property type="entry name" value="DnaJ domain"/>
    <property type="match status" value="1"/>
</dbReference>
<feature type="domain" description="J" evidence="3">
    <location>
        <begin position="199"/>
        <end position="265"/>
    </location>
</feature>
<name>A0A193LHH3_9GAMM</name>
<dbReference type="PRINTS" id="PR00625">
    <property type="entry name" value="JDOMAIN"/>
</dbReference>
<dbReference type="SUPFAM" id="SSF158682">
    <property type="entry name" value="TerB-like"/>
    <property type="match status" value="1"/>
</dbReference>
<dbReference type="GO" id="GO:0005737">
    <property type="term" value="C:cytoplasm"/>
    <property type="evidence" value="ECO:0007669"/>
    <property type="project" value="TreeGrafter"/>
</dbReference>
<dbReference type="EMBL" id="CP016268">
    <property type="protein sequence ID" value="ANO51975.1"/>
    <property type="molecule type" value="Genomic_DNA"/>
</dbReference>
<dbReference type="CDD" id="cd07316">
    <property type="entry name" value="terB_like_DjlA"/>
    <property type="match status" value="1"/>
</dbReference>
<accession>A0A193LHH3</accession>
<evidence type="ECO:0000259" key="3">
    <source>
        <dbReference type="PROSITE" id="PS50076"/>
    </source>
</evidence>